<sequence>MAPEPQTTRHTMESAPHSTDPLPTPEPGGVEEGVRGAGDTPLLTLQREEGQEEAQHPDAVQPVGPHVSAALQAMLPARSGSASSLALQKYRAAPSLCFPRGSPGSGNPNRAGSCRTTAGPRMASLSSARAQERKPASPRPDGRSELCVV</sequence>
<evidence type="ECO:0000256" key="1">
    <source>
        <dbReference type="SAM" id="MobiDB-lite"/>
    </source>
</evidence>
<proteinExistence type="predicted"/>
<evidence type="ECO:0000313" key="2">
    <source>
        <dbReference type="EMBL" id="CAI9175754.1"/>
    </source>
</evidence>
<feature type="compositionally biased region" description="Polar residues" evidence="1">
    <location>
        <begin position="105"/>
        <end position="116"/>
    </location>
</feature>
<feature type="compositionally biased region" description="Basic and acidic residues" evidence="1">
    <location>
        <begin position="130"/>
        <end position="149"/>
    </location>
</feature>
<feature type="compositionally biased region" description="Basic and acidic residues" evidence="1">
    <location>
        <begin position="46"/>
        <end position="56"/>
    </location>
</feature>
<dbReference type="EMBL" id="OX459941">
    <property type="protein sequence ID" value="CAI9175754.1"/>
    <property type="molecule type" value="Genomic_DNA"/>
</dbReference>
<gene>
    <name evidence="2" type="ORF">MRATA1EN1_LOCUS24716</name>
</gene>
<keyword evidence="3" id="KW-1185">Reference proteome</keyword>
<evidence type="ECO:0000313" key="3">
    <source>
        <dbReference type="Proteomes" id="UP001176941"/>
    </source>
</evidence>
<name>A0ABN8ZVJ3_RANTA</name>
<dbReference type="Proteomes" id="UP001176941">
    <property type="component" value="Chromosome 5"/>
</dbReference>
<feature type="region of interest" description="Disordered" evidence="1">
    <location>
        <begin position="1"/>
        <end position="65"/>
    </location>
</feature>
<organism evidence="2 3">
    <name type="scientific">Rangifer tarandus platyrhynchus</name>
    <name type="common">Svalbard reindeer</name>
    <dbReference type="NCBI Taxonomy" id="3082113"/>
    <lineage>
        <taxon>Eukaryota</taxon>
        <taxon>Metazoa</taxon>
        <taxon>Chordata</taxon>
        <taxon>Craniata</taxon>
        <taxon>Vertebrata</taxon>
        <taxon>Euteleostomi</taxon>
        <taxon>Mammalia</taxon>
        <taxon>Eutheria</taxon>
        <taxon>Laurasiatheria</taxon>
        <taxon>Artiodactyla</taxon>
        <taxon>Ruminantia</taxon>
        <taxon>Pecora</taxon>
        <taxon>Cervidae</taxon>
        <taxon>Odocoileinae</taxon>
        <taxon>Rangifer</taxon>
    </lineage>
</organism>
<accession>A0ABN8ZVJ3</accession>
<reference evidence="2" key="1">
    <citation type="submission" date="2023-04" db="EMBL/GenBank/DDBJ databases">
        <authorList>
            <consortium name="ELIXIR-Norway"/>
        </authorList>
    </citation>
    <scope>NUCLEOTIDE SEQUENCE [LARGE SCALE GENOMIC DNA]</scope>
</reference>
<feature type="region of interest" description="Disordered" evidence="1">
    <location>
        <begin position="95"/>
        <end position="149"/>
    </location>
</feature>
<protein>
    <submittedName>
        <fullName evidence="2">Uncharacterized protein</fullName>
    </submittedName>
</protein>